<keyword evidence="5" id="KW-1185">Reference proteome</keyword>
<dbReference type="Pfam" id="PF08158">
    <property type="entry name" value="SDA1_HEAT"/>
    <property type="match status" value="1"/>
</dbReference>
<comment type="similarity">
    <text evidence="1">Belongs to the SDA1 family.</text>
</comment>
<feature type="domain" description="SDA1 N-terminal" evidence="3">
    <location>
        <begin position="57"/>
        <end position="254"/>
    </location>
</feature>
<keyword evidence="1" id="KW-0690">Ribosome biogenesis</keyword>
<dbReference type="InterPro" id="IPR012977">
    <property type="entry name" value="SDA1_N"/>
</dbReference>
<feature type="compositionally biased region" description="Acidic residues" evidence="2">
    <location>
        <begin position="223"/>
        <end position="239"/>
    </location>
</feature>
<dbReference type="AlphaFoldDB" id="A0AAE0L4H7"/>
<comment type="subcellular location">
    <subcellularLocation>
        <location evidence="1">Nucleus</location>
        <location evidence="1">Nucleolus</location>
    </subcellularLocation>
</comment>
<comment type="function">
    <text evidence="1">Required for 60S pre-ribosomal subunits export to the cytoplasm.</text>
</comment>
<comment type="caution">
    <text evidence="4">The sequence shown here is derived from an EMBL/GenBank/DDBJ whole genome shotgun (WGS) entry which is preliminary data.</text>
</comment>
<accession>A0AAE0L4H7</accession>
<dbReference type="InterPro" id="IPR016024">
    <property type="entry name" value="ARM-type_fold"/>
</dbReference>
<keyword evidence="1" id="KW-0653">Protein transport</keyword>
<reference evidence="4 5" key="1">
    <citation type="journal article" date="2015" name="Genome Biol. Evol.">
        <title>Comparative Genomics of a Bacterivorous Green Alga Reveals Evolutionary Causalities and Consequences of Phago-Mixotrophic Mode of Nutrition.</title>
        <authorList>
            <person name="Burns J.A."/>
            <person name="Paasch A."/>
            <person name="Narechania A."/>
            <person name="Kim E."/>
        </authorList>
    </citation>
    <scope>NUCLEOTIDE SEQUENCE [LARGE SCALE GENOMIC DNA]</scope>
    <source>
        <strain evidence="4 5">PLY_AMNH</strain>
    </source>
</reference>
<evidence type="ECO:0000256" key="1">
    <source>
        <dbReference type="RuleBase" id="RU365057"/>
    </source>
</evidence>
<evidence type="ECO:0000259" key="3">
    <source>
        <dbReference type="Pfam" id="PF08158"/>
    </source>
</evidence>
<keyword evidence="1" id="KW-0813">Transport</keyword>
<evidence type="ECO:0000256" key="2">
    <source>
        <dbReference type="SAM" id="MobiDB-lite"/>
    </source>
</evidence>
<feature type="region of interest" description="Disordered" evidence="2">
    <location>
        <begin position="223"/>
        <end position="252"/>
    </location>
</feature>
<gene>
    <name evidence="4" type="ORF">CYMTET_19828</name>
</gene>
<keyword evidence="1" id="KW-0539">Nucleus</keyword>
<dbReference type="EMBL" id="LGRX02009324">
    <property type="protein sequence ID" value="KAK3271846.1"/>
    <property type="molecule type" value="Genomic_DNA"/>
</dbReference>
<dbReference type="PANTHER" id="PTHR12730:SF0">
    <property type="entry name" value="PROTEIN SDA1 HOMOLOG"/>
    <property type="match status" value="1"/>
</dbReference>
<dbReference type="Proteomes" id="UP001190700">
    <property type="component" value="Unassembled WGS sequence"/>
</dbReference>
<name>A0AAE0L4H7_9CHLO</name>
<dbReference type="SUPFAM" id="SSF48371">
    <property type="entry name" value="ARM repeat"/>
    <property type="match status" value="1"/>
</dbReference>
<organism evidence="4 5">
    <name type="scientific">Cymbomonas tetramitiformis</name>
    <dbReference type="NCBI Taxonomy" id="36881"/>
    <lineage>
        <taxon>Eukaryota</taxon>
        <taxon>Viridiplantae</taxon>
        <taxon>Chlorophyta</taxon>
        <taxon>Pyramimonadophyceae</taxon>
        <taxon>Pyramimonadales</taxon>
        <taxon>Pyramimonadaceae</taxon>
        <taxon>Cymbomonas</taxon>
    </lineage>
</organism>
<dbReference type="GO" id="GO:0015031">
    <property type="term" value="P:protein transport"/>
    <property type="evidence" value="ECO:0007669"/>
    <property type="project" value="UniProtKB-KW"/>
</dbReference>
<proteinExistence type="inferred from homology"/>
<sequence>MAGTVADLKLLQGKIKRDPEGYRDEFLLQIRHYRTLLEIFRLKPTKDSKEFSDLIDFLSHVATCFPEDTSSYAQELIELLDKHYSLLDSTLRRKVVEALILLRNRGRLSSVELLPVFFRLFRCNDKRLRQMLFKHIVSDLHNSNKKHRNEKLNRTLQNFLFEQLTKEEHVTAAKKSLAVLTEMYRRNVWTDARPVNVIATACFHPDTSILIAALKFFLGQDDAAGEEDSDDDDDDDDDEGGPHNMNVNPLTKDDMYKAYRKVAFFRSPRPELFA</sequence>
<dbReference type="GO" id="GO:0000055">
    <property type="term" value="P:ribosomal large subunit export from nucleus"/>
    <property type="evidence" value="ECO:0007669"/>
    <property type="project" value="UniProtKB-UniRule"/>
</dbReference>
<dbReference type="GO" id="GO:0005730">
    <property type="term" value="C:nucleolus"/>
    <property type="evidence" value="ECO:0007669"/>
    <property type="project" value="UniProtKB-SubCell"/>
</dbReference>
<dbReference type="InterPro" id="IPR027312">
    <property type="entry name" value="Sda1"/>
</dbReference>
<dbReference type="PANTHER" id="PTHR12730">
    <property type="entry name" value="HSDA/SDA1-RELATED"/>
    <property type="match status" value="1"/>
</dbReference>
<evidence type="ECO:0000313" key="4">
    <source>
        <dbReference type="EMBL" id="KAK3271846.1"/>
    </source>
</evidence>
<dbReference type="GO" id="GO:0042273">
    <property type="term" value="P:ribosomal large subunit biogenesis"/>
    <property type="evidence" value="ECO:0007669"/>
    <property type="project" value="UniProtKB-UniRule"/>
</dbReference>
<evidence type="ECO:0000313" key="5">
    <source>
        <dbReference type="Proteomes" id="UP001190700"/>
    </source>
</evidence>
<protein>
    <recommendedName>
        <fullName evidence="1">Protein SDA1</fullName>
    </recommendedName>
</protein>